<evidence type="ECO:0000313" key="1">
    <source>
        <dbReference type="EMBL" id="KAK1146556.1"/>
    </source>
</evidence>
<protein>
    <submittedName>
        <fullName evidence="1">Uncharacterized protein</fullName>
    </submittedName>
</protein>
<keyword evidence="2" id="KW-1185">Reference proteome</keyword>
<reference evidence="1 2" key="1">
    <citation type="journal article" date="2023" name="ACS Omega">
        <title>Identification of the Neoaspergillic Acid Biosynthesis Gene Cluster by Establishing an In Vitro CRISPR-Ribonucleoprotein Genetic System in Aspergillus melleus.</title>
        <authorList>
            <person name="Yuan B."/>
            <person name="Grau M.F."/>
            <person name="Murata R.M."/>
            <person name="Torok T."/>
            <person name="Venkateswaran K."/>
            <person name="Stajich J.E."/>
            <person name="Wang C.C.C."/>
        </authorList>
    </citation>
    <scope>NUCLEOTIDE SEQUENCE [LARGE SCALE GENOMIC DNA]</scope>
    <source>
        <strain evidence="1 2">IMV 1140</strain>
    </source>
</reference>
<proteinExistence type="predicted"/>
<evidence type="ECO:0000313" key="2">
    <source>
        <dbReference type="Proteomes" id="UP001177260"/>
    </source>
</evidence>
<sequence length="608" mass="66967">MSEKEDLGPSKIEAPVSRHIPYWRIVADQGAVTQDVIDHPYPGSGTEEDPYSITWIPDDPRNPMQFSPVKKWFITMMVAIATLAVALVSSAYTGGVAEIEKEFGIGSEVATLGVSLFVLGFAVGPLLWAPLSEMFGRQVVFFGTYMALTAFNSGSAGAQNIWTLIILRFFAGSFGASPFTNAGGVIADMFSAKERGVAMSLFAAAPFLGPVLGPIIGGFLGMNAGWRWVMGFLGAFSGFVWILGSLLVPETYAPVLLRRRAERLSQLTGKVYKSKLDIDQGRTTLQAAFKTALSRPWVLLFKEPIVLLLSLYMAIVYGTLYMLFAAYPIVFQVYRGWNQGIGSLPFLGIMIGMMAAVVYSIMDNKRYVKTEANHGGFAPPEARLPPCMIASIAIPVGLFWFAWTNYPSIHWMASIAAGAPFGFGMVLVFLSIMSYLIDTYTIFAASVLAANSVLRSVFGAVFPLFTTYMYQDLGIHWASSIPAFLALACVPFPFLFYKYGPAIRTRCKYAAESDAFMRKMLQQVKKDPEPEPETEALKDEEAYDRREAPAPEVSDDSESDSHVDELPNIHQTRSRASTVRTVASQTNKSIYDANPYDIDRVNTRESFK</sequence>
<organism evidence="1 2">
    <name type="scientific">Aspergillus melleus</name>
    <dbReference type="NCBI Taxonomy" id="138277"/>
    <lineage>
        <taxon>Eukaryota</taxon>
        <taxon>Fungi</taxon>
        <taxon>Dikarya</taxon>
        <taxon>Ascomycota</taxon>
        <taxon>Pezizomycotina</taxon>
        <taxon>Eurotiomycetes</taxon>
        <taxon>Eurotiomycetidae</taxon>
        <taxon>Eurotiales</taxon>
        <taxon>Aspergillaceae</taxon>
        <taxon>Aspergillus</taxon>
        <taxon>Aspergillus subgen. Circumdati</taxon>
    </lineage>
</organism>
<dbReference type="Proteomes" id="UP001177260">
    <property type="component" value="Unassembled WGS sequence"/>
</dbReference>
<accession>A0ACC3B7L9</accession>
<comment type="caution">
    <text evidence="1">The sequence shown here is derived from an EMBL/GenBank/DDBJ whole genome shotgun (WGS) entry which is preliminary data.</text>
</comment>
<dbReference type="EMBL" id="JAOPJF010000017">
    <property type="protein sequence ID" value="KAK1146556.1"/>
    <property type="molecule type" value="Genomic_DNA"/>
</dbReference>
<name>A0ACC3B7L9_9EURO</name>
<gene>
    <name evidence="1" type="ORF">N8T08_002986</name>
</gene>